<organism evidence="2 3">
    <name type="scientific">Defluviitalea raffinosedens</name>
    <dbReference type="NCBI Taxonomy" id="1450156"/>
    <lineage>
        <taxon>Bacteria</taxon>
        <taxon>Bacillati</taxon>
        <taxon>Bacillota</taxon>
        <taxon>Clostridia</taxon>
        <taxon>Lachnospirales</taxon>
        <taxon>Defluviitaleaceae</taxon>
        <taxon>Defluviitalea</taxon>
    </lineage>
</organism>
<evidence type="ECO:0000313" key="2">
    <source>
        <dbReference type="EMBL" id="KAE9636949.1"/>
    </source>
</evidence>
<dbReference type="Gene3D" id="3.40.1390.20">
    <property type="entry name" value="HprK N-terminal domain-like"/>
    <property type="match status" value="1"/>
</dbReference>
<evidence type="ECO:0000259" key="1">
    <source>
        <dbReference type="Pfam" id="PF07085"/>
    </source>
</evidence>
<keyword evidence="3" id="KW-1185">Reference proteome</keyword>
<dbReference type="RefSeq" id="WP_158738866.1">
    <property type="nucleotide sequence ID" value="NZ_JAFBEP010000004.1"/>
</dbReference>
<name>A0A7C8HG42_9FIRM</name>
<proteinExistence type="predicted"/>
<protein>
    <submittedName>
        <fullName evidence="2">AraC family transcriptional regulator</fullName>
    </submittedName>
</protein>
<reference evidence="2 3" key="1">
    <citation type="submission" date="2019-12" db="EMBL/GenBank/DDBJ databases">
        <title>Defluviitalea raffinosedens, isolated from a biogas fermenter, genome sequencing and characterization.</title>
        <authorList>
            <person name="Rettenmaier R."/>
            <person name="Schneider M."/>
            <person name="Neuhaus K."/>
            <person name="Liebl W."/>
            <person name="Zverlov V."/>
        </authorList>
    </citation>
    <scope>NUCLEOTIDE SEQUENCE [LARGE SCALE GENOMIC DNA]</scope>
    <source>
        <strain evidence="2 3">249c-K6</strain>
    </source>
</reference>
<feature type="domain" description="DRTGG" evidence="1">
    <location>
        <begin position="5"/>
        <end position="107"/>
    </location>
</feature>
<gene>
    <name evidence="2" type="ORF">GND95_00520</name>
</gene>
<dbReference type="EMBL" id="WSLF01000001">
    <property type="protein sequence ID" value="KAE9636949.1"/>
    <property type="molecule type" value="Genomic_DNA"/>
</dbReference>
<dbReference type="InterPro" id="IPR028979">
    <property type="entry name" value="Ser_kin/Pase_Hpr-like_N_sf"/>
</dbReference>
<dbReference type="InterPro" id="IPR010766">
    <property type="entry name" value="DRTGG"/>
</dbReference>
<comment type="caution">
    <text evidence="2">The sequence shown here is derived from an EMBL/GenBank/DDBJ whole genome shotgun (WGS) entry which is preliminary data.</text>
</comment>
<sequence length="111" mass="11953">MTVRELMKTLGLSIVAGENGLDKEITTGYVGDLLSWVMANAKPGAAWITIQSHVNIIAIASLLNLSCIIIAEGAHIDQDTIEKANEEDIPVFSSEINAYQLVKKLTEIGIS</sequence>
<dbReference type="Proteomes" id="UP000483018">
    <property type="component" value="Unassembled WGS sequence"/>
</dbReference>
<accession>A0A7C8HG42</accession>
<dbReference type="Pfam" id="PF07085">
    <property type="entry name" value="DRTGG"/>
    <property type="match status" value="1"/>
</dbReference>
<dbReference type="AlphaFoldDB" id="A0A7C8HG42"/>
<dbReference type="SUPFAM" id="SSF75138">
    <property type="entry name" value="HprK N-terminal domain-like"/>
    <property type="match status" value="1"/>
</dbReference>
<evidence type="ECO:0000313" key="3">
    <source>
        <dbReference type="Proteomes" id="UP000483018"/>
    </source>
</evidence>
<dbReference type="OrthoDB" id="9800356at2"/>